<dbReference type="AlphaFoldDB" id="A0A0E9UYF6"/>
<protein>
    <submittedName>
        <fullName evidence="1">Uncharacterized protein</fullName>
    </submittedName>
</protein>
<reference evidence="1" key="2">
    <citation type="journal article" date="2015" name="Fish Shellfish Immunol.">
        <title>Early steps in the European eel (Anguilla anguilla)-Vibrio vulnificus interaction in the gills: Role of the RtxA13 toxin.</title>
        <authorList>
            <person name="Callol A."/>
            <person name="Pajuelo D."/>
            <person name="Ebbesson L."/>
            <person name="Teles M."/>
            <person name="MacKenzie S."/>
            <person name="Amaro C."/>
        </authorList>
    </citation>
    <scope>NUCLEOTIDE SEQUENCE</scope>
</reference>
<dbReference type="EMBL" id="GBXM01037811">
    <property type="protein sequence ID" value="JAH70766.1"/>
    <property type="molecule type" value="Transcribed_RNA"/>
</dbReference>
<evidence type="ECO:0000313" key="1">
    <source>
        <dbReference type="EMBL" id="JAH70766.1"/>
    </source>
</evidence>
<proteinExistence type="predicted"/>
<accession>A0A0E9UYF6</accession>
<reference evidence="1" key="1">
    <citation type="submission" date="2014-11" db="EMBL/GenBank/DDBJ databases">
        <authorList>
            <person name="Amaro Gonzalez C."/>
        </authorList>
    </citation>
    <scope>NUCLEOTIDE SEQUENCE</scope>
</reference>
<sequence>MGNCTKRTRLVLAQTPVVFKDVINLVDKML</sequence>
<name>A0A0E9UYF6_ANGAN</name>
<organism evidence="1">
    <name type="scientific">Anguilla anguilla</name>
    <name type="common">European freshwater eel</name>
    <name type="synonym">Muraena anguilla</name>
    <dbReference type="NCBI Taxonomy" id="7936"/>
    <lineage>
        <taxon>Eukaryota</taxon>
        <taxon>Metazoa</taxon>
        <taxon>Chordata</taxon>
        <taxon>Craniata</taxon>
        <taxon>Vertebrata</taxon>
        <taxon>Euteleostomi</taxon>
        <taxon>Actinopterygii</taxon>
        <taxon>Neopterygii</taxon>
        <taxon>Teleostei</taxon>
        <taxon>Anguilliformes</taxon>
        <taxon>Anguillidae</taxon>
        <taxon>Anguilla</taxon>
    </lineage>
</organism>